<proteinExistence type="predicted"/>
<dbReference type="AlphaFoldDB" id="A0A934TZ06"/>
<name>A0A934TZ06_9FIRM</name>
<evidence type="ECO:0008006" key="3">
    <source>
        <dbReference type="Google" id="ProtNLM"/>
    </source>
</evidence>
<organism evidence="1 2">
    <name type="scientific">Ruminococcus difficilis</name>
    <dbReference type="NCBI Taxonomy" id="2763069"/>
    <lineage>
        <taxon>Bacteria</taxon>
        <taxon>Bacillati</taxon>
        <taxon>Bacillota</taxon>
        <taxon>Clostridia</taxon>
        <taxon>Eubacteriales</taxon>
        <taxon>Oscillospiraceae</taxon>
        <taxon>Ruminococcus</taxon>
    </lineage>
</organism>
<dbReference type="RefSeq" id="WP_201427353.1">
    <property type="nucleotide sequence ID" value="NZ_JAEQMG010000061.1"/>
</dbReference>
<protein>
    <recommendedName>
        <fullName evidence="3">DUF1858 domain-containing protein</fullName>
    </recommendedName>
</protein>
<evidence type="ECO:0000313" key="2">
    <source>
        <dbReference type="Proteomes" id="UP000633365"/>
    </source>
</evidence>
<dbReference type="EMBL" id="JAEQMG010000061">
    <property type="protein sequence ID" value="MBK6088456.1"/>
    <property type="molecule type" value="Genomic_DNA"/>
</dbReference>
<accession>A0A934TZ06</accession>
<dbReference type="Proteomes" id="UP000633365">
    <property type="component" value="Unassembled WGS sequence"/>
</dbReference>
<comment type="caution">
    <text evidence="1">The sequence shown here is derived from an EMBL/GenBank/DDBJ whole genome shotgun (WGS) entry which is preliminary data.</text>
</comment>
<reference evidence="1" key="1">
    <citation type="submission" date="2021-01" db="EMBL/GenBank/DDBJ databases">
        <title>Genome public.</title>
        <authorList>
            <person name="Liu C."/>
            <person name="Sun Q."/>
        </authorList>
    </citation>
    <scope>NUCLEOTIDE SEQUENCE</scope>
    <source>
        <strain evidence="1">M6</strain>
    </source>
</reference>
<dbReference type="SUPFAM" id="SSF140683">
    <property type="entry name" value="SP0561-like"/>
    <property type="match status" value="1"/>
</dbReference>
<sequence length="75" mass="8619">MKYNSQTKLTDILAEYPWLPEELIKLDSRFKIVNTPIGKMMIKNATLADLSEKAGLSTDELLQKLREMVDRHNGI</sequence>
<keyword evidence="2" id="KW-1185">Reference proteome</keyword>
<dbReference type="InterPro" id="IPR038062">
    <property type="entry name" value="ScdA-like_N_sf"/>
</dbReference>
<gene>
    <name evidence="1" type="ORF">JKK62_07275</name>
</gene>
<evidence type="ECO:0000313" key="1">
    <source>
        <dbReference type="EMBL" id="MBK6088456.1"/>
    </source>
</evidence>
<dbReference type="Gene3D" id="1.10.3910.10">
    <property type="entry name" value="SP0561-like"/>
    <property type="match status" value="1"/>
</dbReference>